<evidence type="ECO:0000313" key="1">
    <source>
        <dbReference type="EMBL" id="KAG9446745.1"/>
    </source>
</evidence>
<protein>
    <submittedName>
        <fullName evidence="1">Uncharacterized protein</fullName>
    </submittedName>
</protein>
<evidence type="ECO:0000313" key="2">
    <source>
        <dbReference type="Proteomes" id="UP000825729"/>
    </source>
</evidence>
<name>A0AAV7ED07_ARIFI</name>
<keyword evidence="2" id="KW-1185">Reference proteome</keyword>
<gene>
    <name evidence="1" type="ORF">H6P81_012873</name>
</gene>
<proteinExistence type="predicted"/>
<reference evidence="1 2" key="1">
    <citation type="submission" date="2021-07" db="EMBL/GenBank/DDBJ databases">
        <title>The Aristolochia fimbriata genome: insights into angiosperm evolution, floral development and chemical biosynthesis.</title>
        <authorList>
            <person name="Jiao Y."/>
        </authorList>
    </citation>
    <scope>NUCLEOTIDE SEQUENCE [LARGE SCALE GENOMIC DNA]</scope>
    <source>
        <strain evidence="1">IBCAS-2021</strain>
        <tissue evidence="1">Leaf</tissue>
    </source>
</reference>
<sequence>MYTAGRRSRTTYRHQEYVVNHVDYTPNGYTYTEQFETKQGLHQYPYAPSKVDYEGKGYGSYPHHYGKYGPFQSVVEQVPPYSTEERRSAYGKVFLPVKMLQAWARPARVKPGEAVVVVQEPQGKEKVEENGYNVDEAAGEFLRKKHEFFKRERLLSMQAKA</sequence>
<dbReference type="EMBL" id="JAINDJ010000005">
    <property type="protein sequence ID" value="KAG9446745.1"/>
    <property type="molecule type" value="Genomic_DNA"/>
</dbReference>
<dbReference type="Proteomes" id="UP000825729">
    <property type="component" value="Unassembled WGS sequence"/>
</dbReference>
<comment type="caution">
    <text evidence="1">The sequence shown here is derived from an EMBL/GenBank/DDBJ whole genome shotgun (WGS) entry which is preliminary data.</text>
</comment>
<organism evidence="1 2">
    <name type="scientific">Aristolochia fimbriata</name>
    <name type="common">White veined hardy Dutchman's pipe vine</name>
    <dbReference type="NCBI Taxonomy" id="158543"/>
    <lineage>
        <taxon>Eukaryota</taxon>
        <taxon>Viridiplantae</taxon>
        <taxon>Streptophyta</taxon>
        <taxon>Embryophyta</taxon>
        <taxon>Tracheophyta</taxon>
        <taxon>Spermatophyta</taxon>
        <taxon>Magnoliopsida</taxon>
        <taxon>Magnoliidae</taxon>
        <taxon>Piperales</taxon>
        <taxon>Aristolochiaceae</taxon>
        <taxon>Aristolochia</taxon>
    </lineage>
</organism>
<accession>A0AAV7ED07</accession>
<dbReference type="AlphaFoldDB" id="A0AAV7ED07"/>